<reference evidence="1 2" key="1">
    <citation type="submission" date="2016-08" db="EMBL/GenBank/DDBJ databases">
        <title>Draft genome sequence of Candidatus Piscirickettsia litoralis, from seawater.</title>
        <authorList>
            <person name="Wan X."/>
            <person name="Lee A.J."/>
            <person name="Hou S."/>
            <person name="Donachie S.P."/>
        </authorList>
    </citation>
    <scope>NUCLEOTIDE SEQUENCE [LARGE SCALE GENOMIC DNA]</scope>
    <source>
        <strain evidence="1 2">Y2</strain>
    </source>
</reference>
<proteinExistence type="predicted"/>
<protein>
    <submittedName>
        <fullName evidence="1">Uncharacterized protein</fullName>
    </submittedName>
</protein>
<name>A0ABX2ZXT0_9GAMM</name>
<sequence length="262" mass="30855">MSDVIVINEELQQGKKETPLGFHWGRFDLRCIREAIACYGSGRSFDHHSGDITLYENLAFREFEPVELINKPELAKLMRTSKRFFKVNYKMPERLRRLSGAQCMIETGEYLLKIEKDFINRMVKEQARLNNLIFLASKEVSHLKIDNWHNKLMHHTYYNGWIHKPALSINGVEWLLVPGHYREQERFQEIALKNVEGVDRVHDFTVTKVYYNTSMIEVFVQSTKKAKGQIIYINLNTMQKLKTAEARAEIYRQTKNNRQKAA</sequence>
<dbReference type="Proteomes" id="UP000094329">
    <property type="component" value="Unassembled WGS sequence"/>
</dbReference>
<evidence type="ECO:0000313" key="1">
    <source>
        <dbReference type="EMBL" id="ODN41010.1"/>
    </source>
</evidence>
<keyword evidence="2" id="KW-1185">Reference proteome</keyword>
<evidence type="ECO:0000313" key="2">
    <source>
        <dbReference type="Proteomes" id="UP000094329"/>
    </source>
</evidence>
<comment type="caution">
    <text evidence="1">The sequence shown here is derived from an EMBL/GenBank/DDBJ whole genome shotgun (WGS) entry which is preliminary data.</text>
</comment>
<gene>
    <name evidence="1" type="ORF">BGC07_18435</name>
</gene>
<organism evidence="1 2">
    <name type="scientific">Piscirickettsia litoralis</name>
    <dbReference type="NCBI Taxonomy" id="1891921"/>
    <lineage>
        <taxon>Bacteria</taxon>
        <taxon>Pseudomonadati</taxon>
        <taxon>Pseudomonadota</taxon>
        <taxon>Gammaproteobacteria</taxon>
        <taxon>Thiotrichales</taxon>
        <taxon>Piscirickettsiaceae</taxon>
        <taxon>Piscirickettsia</taxon>
    </lineage>
</organism>
<dbReference type="RefSeq" id="WP_069314522.1">
    <property type="nucleotide sequence ID" value="NZ_MDTU01000008.1"/>
</dbReference>
<accession>A0ABX2ZXT0</accession>
<dbReference type="EMBL" id="MDTU01000008">
    <property type="protein sequence ID" value="ODN41010.1"/>
    <property type="molecule type" value="Genomic_DNA"/>
</dbReference>